<dbReference type="GO" id="GO:0030163">
    <property type="term" value="P:protein catabolic process"/>
    <property type="evidence" value="ECO:0007669"/>
    <property type="project" value="UniProtKB-UniRule"/>
</dbReference>
<accession>A0A1B8QDN6</accession>
<dbReference type="InterPro" id="IPR042203">
    <property type="entry name" value="Leu/Phe-tRNA_Trfase_C"/>
</dbReference>
<dbReference type="InterPro" id="IPR016181">
    <property type="entry name" value="Acyl_CoA_acyltransferase"/>
</dbReference>
<dbReference type="Gene3D" id="3.40.630.70">
    <property type="entry name" value="Leucyl/phenylalanyl-tRNA-protein transferase, C-terminal domain"/>
    <property type="match status" value="1"/>
</dbReference>
<evidence type="ECO:0000256" key="2">
    <source>
        <dbReference type="ARBA" id="ARBA00022679"/>
    </source>
</evidence>
<comment type="similarity">
    <text evidence="4">Belongs to the L/F-transferase family.</text>
</comment>
<comment type="catalytic activity">
    <reaction evidence="4">
        <text>L-phenylalanyl-tRNA(Phe) + an N-terminal L-alpha-aminoacyl-[protein] = an N-terminal L-phenylalanyl-L-alpha-aminoacyl-[protein] + tRNA(Phe)</text>
        <dbReference type="Rhea" id="RHEA:43632"/>
        <dbReference type="Rhea" id="RHEA-COMP:9668"/>
        <dbReference type="Rhea" id="RHEA-COMP:9699"/>
        <dbReference type="Rhea" id="RHEA-COMP:10636"/>
        <dbReference type="Rhea" id="RHEA-COMP:10637"/>
        <dbReference type="ChEBI" id="CHEBI:78442"/>
        <dbReference type="ChEBI" id="CHEBI:78531"/>
        <dbReference type="ChEBI" id="CHEBI:78597"/>
        <dbReference type="ChEBI" id="CHEBI:83561"/>
        <dbReference type="EC" id="2.3.2.6"/>
    </reaction>
</comment>
<evidence type="ECO:0000256" key="4">
    <source>
        <dbReference type="HAMAP-Rule" id="MF_00688"/>
    </source>
</evidence>
<evidence type="ECO:0000256" key="3">
    <source>
        <dbReference type="ARBA" id="ARBA00023315"/>
    </source>
</evidence>
<keyword evidence="2 4" id="KW-0808">Transferase</keyword>
<dbReference type="SUPFAM" id="SSF55729">
    <property type="entry name" value="Acyl-CoA N-acyltransferases (Nat)"/>
    <property type="match status" value="1"/>
</dbReference>
<dbReference type="HAMAP" id="MF_00688">
    <property type="entry name" value="Leu_Phe_trans"/>
    <property type="match status" value="1"/>
</dbReference>
<keyword evidence="1 4" id="KW-0963">Cytoplasm</keyword>
<comment type="catalytic activity">
    <reaction evidence="4">
        <text>N-terminal L-lysyl-[protein] + L-leucyl-tRNA(Leu) = N-terminal L-leucyl-L-lysyl-[protein] + tRNA(Leu) + H(+)</text>
        <dbReference type="Rhea" id="RHEA:12340"/>
        <dbReference type="Rhea" id="RHEA-COMP:9613"/>
        <dbReference type="Rhea" id="RHEA-COMP:9622"/>
        <dbReference type="Rhea" id="RHEA-COMP:12670"/>
        <dbReference type="Rhea" id="RHEA-COMP:12671"/>
        <dbReference type="ChEBI" id="CHEBI:15378"/>
        <dbReference type="ChEBI" id="CHEBI:65249"/>
        <dbReference type="ChEBI" id="CHEBI:78442"/>
        <dbReference type="ChEBI" id="CHEBI:78494"/>
        <dbReference type="ChEBI" id="CHEBI:133043"/>
        <dbReference type="EC" id="2.3.2.6"/>
    </reaction>
</comment>
<dbReference type="GO" id="GO:0005737">
    <property type="term" value="C:cytoplasm"/>
    <property type="evidence" value="ECO:0007669"/>
    <property type="project" value="UniProtKB-SubCell"/>
</dbReference>
<dbReference type="NCBIfam" id="TIGR00667">
    <property type="entry name" value="aat"/>
    <property type="match status" value="1"/>
</dbReference>
<dbReference type="InterPro" id="IPR042221">
    <property type="entry name" value="Leu/Phe-tRNA_Trfase_N"/>
</dbReference>
<proteinExistence type="inferred from homology"/>
<comment type="catalytic activity">
    <reaction evidence="4">
        <text>N-terminal L-arginyl-[protein] + L-leucyl-tRNA(Leu) = N-terminal L-leucyl-L-arginyl-[protein] + tRNA(Leu) + H(+)</text>
        <dbReference type="Rhea" id="RHEA:50416"/>
        <dbReference type="Rhea" id="RHEA-COMP:9613"/>
        <dbReference type="Rhea" id="RHEA-COMP:9622"/>
        <dbReference type="Rhea" id="RHEA-COMP:12672"/>
        <dbReference type="Rhea" id="RHEA-COMP:12673"/>
        <dbReference type="ChEBI" id="CHEBI:15378"/>
        <dbReference type="ChEBI" id="CHEBI:64719"/>
        <dbReference type="ChEBI" id="CHEBI:78442"/>
        <dbReference type="ChEBI" id="CHEBI:78494"/>
        <dbReference type="ChEBI" id="CHEBI:133044"/>
        <dbReference type="EC" id="2.3.2.6"/>
    </reaction>
</comment>
<dbReference type="EMBL" id="UGQA01000001">
    <property type="protein sequence ID" value="STY94578.1"/>
    <property type="molecule type" value="Genomic_DNA"/>
</dbReference>
<evidence type="ECO:0000313" key="8">
    <source>
        <dbReference type="Proteomes" id="UP000255193"/>
    </source>
</evidence>
<organism evidence="5 7">
    <name type="scientific">Faucicola atlantae</name>
    <dbReference type="NCBI Taxonomy" id="34059"/>
    <lineage>
        <taxon>Bacteria</taxon>
        <taxon>Pseudomonadati</taxon>
        <taxon>Pseudomonadota</taxon>
        <taxon>Gammaproteobacteria</taxon>
        <taxon>Moraxellales</taxon>
        <taxon>Moraxellaceae</taxon>
        <taxon>Faucicola</taxon>
    </lineage>
</organism>
<comment type="subcellular location">
    <subcellularLocation>
        <location evidence="4">Cytoplasm</location>
    </subcellularLocation>
</comment>
<dbReference type="EMBL" id="LZMZ01000011">
    <property type="protein sequence ID" value="OBX79659.1"/>
    <property type="molecule type" value="Genomic_DNA"/>
</dbReference>
<dbReference type="STRING" id="34059.A9308_05305"/>
<protein>
    <recommendedName>
        <fullName evidence="4">Leucyl/phenylalanyl-tRNA--protein transferase</fullName>
        <ecNumber evidence="4">2.3.2.6</ecNumber>
    </recommendedName>
    <alternativeName>
        <fullName evidence="4">L/F-transferase</fullName>
    </alternativeName>
    <alternativeName>
        <fullName evidence="4">Leucyltransferase</fullName>
    </alternativeName>
    <alternativeName>
        <fullName evidence="4">Phenyalanyltransferase</fullName>
    </alternativeName>
</protein>
<dbReference type="GO" id="GO:0008914">
    <property type="term" value="F:leucyl-tRNA--protein transferase activity"/>
    <property type="evidence" value="ECO:0007669"/>
    <property type="project" value="UniProtKB-UniRule"/>
</dbReference>
<keyword evidence="3 4" id="KW-0012">Acyltransferase</keyword>
<dbReference type="Pfam" id="PF03588">
    <property type="entry name" value="Leu_Phe_trans"/>
    <property type="match status" value="1"/>
</dbReference>
<dbReference type="EC" id="2.3.2.6" evidence="4"/>
<dbReference type="Proteomes" id="UP000255193">
    <property type="component" value="Unassembled WGS sequence"/>
</dbReference>
<reference evidence="5 7" key="1">
    <citation type="submission" date="2016-06" db="EMBL/GenBank/DDBJ databases">
        <title>Draft genome of Moraxella atlantae CCUG 66109.</title>
        <authorList>
            <person name="Salva-Serra F."/>
            <person name="Engstrom-Jakobsson H."/>
            <person name="Thorell K."/>
            <person name="Gonzales-Siles L."/>
            <person name="Karlsson R."/>
            <person name="Boulund F."/>
            <person name="Engstrand L."/>
            <person name="Kristiansson E."/>
            <person name="Moore E."/>
        </authorList>
    </citation>
    <scope>NUCLEOTIDE SEQUENCE [LARGE SCALE GENOMIC DNA]</scope>
    <source>
        <strain evidence="5 7">CCUG 66109</strain>
    </source>
</reference>
<evidence type="ECO:0000313" key="6">
    <source>
        <dbReference type="EMBL" id="STY94578.1"/>
    </source>
</evidence>
<comment type="function">
    <text evidence="4">Functions in the N-end rule pathway of protein degradation where it conjugates Leu, Phe and, less efficiently, Met from aminoacyl-tRNAs to the N-termini of proteins containing an N-terminal arginine or lysine.</text>
</comment>
<evidence type="ECO:0000256" key="1">
    <source>
        <dbReference type="ARBA" id="ARBA00022490"/>
    </source>
</evidence>
<dbReference type="AlphaFoldDB" id="A0A1B8QDN6"/>
<dbReference type="Proteomes" id="UP000092508">
    <property type="component" value="Unassembled WGS sequence"/>
</dbReference>
<reference evidence="6 8" key="2">
    <citation type="submission" date="2018-06" db="EMBL/GenBank/DDBJ databases">
        <authorList>
            <consortium name="Pathogen Informatics"/>
            <person name="Doyle S."/>
        </authorList>
    </citation>
    <scope>NUCLEOTIDE SEQUENCE [LARGE SCALE GENOMIC DNA]</scope>
    <source>
        <strain evidence="6 8">NCTC11091</strain>
    </source>
</reference>
<sequence>MGNTLADLNYRFLFPDATQADPEGTGLVAIGGDLDVDTLRCAYQQGLFPWFNPGEPIMWWSPEPRCVIYPETFKPSKSLTRRIKRSDWWLTINTAFGAVIHACSEARAYSDGTWIHASMIDAYQNLHAHGDAYSIEIWQHKPDLSTDHLTDQNLIGGLYGLKFGQAFFGESMFHRATDASKAAFFVLMRLAKLSGFAWVDCQLPNAHLLSLGASILPRDEFLSKLAKQVTQPNINWSAISGKPHRLADLLNDNIWQYHNHAIIDIQS</sequence>
<gene>
    <name evidence="4 6" type="primary">aat</name>
    <name evidence="5" type="ORF">A9308_05305</name>
    <name evidence="6" type="ORF">NCTC11091_00347</name>
</gene>
<name>A0A1B8QDN6_9GAMM</name>
<dbReference type="InterPro" id="IPR004616">
    <property type="entry name" value="Leu/Phe-tRNA_Trfase"/>
</dbReference>
<dbReference type="PANTHER" id="PTHR30098">
    <property type="entry name" value="LEUCYL/PHENYLALANYL-TRNA--PROTEIN TRANSFERASE"/>
    <property type="match status" value="1"/>
</dbReference>
<dbReference type="PANTHER" id="PTHR30098:SF2">
    <property type="entry name" value="LEUCYL_PHENYLALANYL-TRNA--PROTEIN TRANSFERASE"/>
    <property type="match status" value="1"/>
</dbReference>
<evidence type="ECO:0000313" key="7">
    <source>
        <dbReference type="Proteomes" id="UP000092508"/>
    </source>
</evidence>
<dbReference type="Gene3D" id="3.30.70.3550">
    <property type="entry name" value="Leucyl/phenylalanyl-tRNA-protein transferase, N-terminal domain"/>
    <property type="match status" value="1"/>
</dbReference>
<evidence type="ECO:0000313" key="5">
    <source>
        <dbReference type="EMBL" id="OBX79659.1"/>
    </source>
</evidence>